<dbReference type="GO" id="GO:0003723">
    <property type="term" value="F:RNA binding"/>
    <property type="evidence" value="ECO:0007669"/>
    <property type="project" value="UniProtKB-UniRule"/>
</dbReference>
<dbReference type="EMBL" id="BHYL01000136">
    <property type="protein sequence ID" value="GCD20330.1"/>
    <property type="molecule type" value="Genomic_DNA"/>
</dbReference>
<comment type="caution">
    <text evidence="9">The sequence shown here is derived from an EMBL/GenBank/DDBJ whole genome shotgun (WGS) entry which is preliminary data.</text>
</comment>
<dbReference type="Proteomes" id="UP000288246">
    <property type="component" value="Unassembled WGS sequence"/>
</dbReference>
<protein>
    <recommendedName>
        <fullName evidence="5 6">Ribonuclease Y</fullName>
        <shortName evidence="5">RNase Y</shortName>
        <ecNumber evidence="5 6">3.1.-.-</ecNumber>
    </recommendedName>
</protein>
<dbReference type="AlphaFoldDB" id="A0A401V0K5"/>
<dbReference type="GO" id="GO:0005886">
    <property type="term" value="C:plasma membrane"/>
    <property type="evidence" value="ECO:0007669"/>
    <property type="project" value="UniProtKB-SubCell"/>
</dbReference>
<dbReference type="InterPro" id="IPR006675">
    <property type="entry name" value="HDIG_dom"/>
</dbReference>
<reference evidence="9 10" key="1">
    <citation type="submission" date="2018-11" db="EMBL/GenBank/DDBJ databases">
        <title>Draft genome sequence of Cellulomonas takizawaensis strain TKZ-21.</title>
        <authorList>
            <person name="Yamamura H."/>
            <person name="Hayashi T."/>
            <person name="Hamada M."/>
            <person name="Serisawa Y."/>
            <person name="Matsuyama K."/>
            <person name="Nakagawa Y."/>
            <person name="Otoguro M."/>
            <person name="Yanagida F."/>
            <person name="Hayakawa M."/>
        </authorList>
    </citation>
    <scope>NUCLEOTIDE SEQUENCE [LARGE SCALE GENOMIC DNA]</scope>
    <source>
        <strain evidence="9 10">TKZ-21</strain>
    </source>
</reference>
<keyword evidence="5" id="KW-1133">Transmembrane helix</keyword>
<dbReference type="Pfam" id="PF12072">
    <property type="entry name" value="RNase_Y_N"/>
    <property type="match status" value="1"/>
</dbReference>
<sequence length="521" mass="56163">MEPGPIATVIGLLGACLVALILVLVARREAAAQRARAEQDVASIKDEARALLADADRRERRLAERERALASDRAQVEELDRKARTRAEEAADARQEATRRLDDAQREADRRLAAAERDAQARLAEADALAGRRILDAERDAVAELESTSGLTREDALEELRRRLVDRAANDAAAHVRRAEAQARRTAEARARRIVATAVQRTAVATSAQASTTSLPLPSDDMKGRIIGKEGRNIRAFEALTGVNVLVDEQPGAVVLSCFDAERREVAQVALEALMADGRIHPQRIEAAYADALASADERTDAAGHDAAERAGVAGLHPDLVRTLGRLRLRTSYGQNVLEHLVESALIAAQLAAETGTDVDMARRGAFLHDVGKALTAEVPGTHATVGADLARRLGESDDVVNAIAAHHEEVPAQTVEAVLVQVADAISAARPGARREELDQYVERMDKLEQLVSEHDGVRRALVMSAGHEVRVVVEPSAVVDSDLPQLAVRIARHIERDLAYPGEIKVTVVRETRASATAG</sequence>
<dbReference type="CDD" id="cd00077">
    <property type="entry name" value="HDc"/>
    <property type="match status" value="1"/>
</dbReference>
<dbReference type="Pfam" id="PF00013">
    <property type="entry name" value="KH_1"/>
    <property type="match status" value="1"/>
</dbReference>
<dbReference type="PANTHER" id="PTHR12826:SF15">
    <property type="entry name" value="RIBONUCLEASE Y"/>
    <property type="match status" value="1"/>
</dbReference>
<dbReference type="NCBIfam" id="TIGR00277">
    <property type="entry name" value="HDIG"/>
    <property type="match status" value="1"/>
</dbReference>
<accession>A0A401V0K5</accession>
<feature type="domain" description="HD" evidence="8">
    <location>
        <begin position="337"/>
        <end position="430"/>
    </location>
</feature>
<comment type="similarity">
    <text evidence="5">Belongs to the RNase Y family.</text>
</comment>
<keyword evidence="2 5" id="KW-0255">Endonuclease</keyword>
<dbReference type="OrthoDB" id="9803205at2"/>
<dbReference type="InterPro" id="IPR017705">
    <property type="entry name" value="Ribonuclease_Y"/>
</dbReference>
<dbReference type="SMART" id="SM00322">
    <property type="entry name" value="KH"/>
    <property type="match status" value="1"/>
</dbReference>
<dbReference type="PROSITE" id="PS51831">
    <property type="entry name" value="HD"/>
    <property type="match status" value="1"/>
</dbReference>
<keyword evidence="3 5" id="KW-0378">Hydrolase</keyword>
<dbReference type="PANTHER" id="PTHR12826">
    <property type="entry name" value="RIBONUCLEASE Y"/>
    <property type="match status" value="1"/>
</dbReference>
<evidence type="ECO:0000313" key="10">
    <source>
        <dbReference type="Proteomes" id="UP000288246"/>
    </source>
</evidence>
<keyword evidence="5" id="KW-0812">Transmembrane</keyword>
<evidence type="ECO:0000256" key="1">
    <source>
        <dbReference type="ARBA" id="ARBA00022722"/>
    </source>
</evidence>
<comment type="subcellular location">
    <subcellularLocation>
        <location evidence="5">Cell membrane</location>
        <topology evidence="5">Single-pass membrane protein</topology>
    </subcellularLocation>
</comment>
<evidence type="ECO:0000256" key="3">
    <source>
        <dbReference type="ARBA" id="ARBA00022801"/>
    </source>
</evidence>
<dbReference type="HAMAP" id="MF_00335">
    <property type="entry name" value="RNase_Y"/>
    <property type="match status" value="1"/>
</dbReference>
<dbReference type="InterPro" id="IPR022711">
    <property type="entry name" value="RNase_Y_N"/>
</dbReference>
<proteinExistence type="inferred from homology"/>
<dbReference type="Gene3D" id="1.10.3210.10">
    <property type="entry name" value="Hypothetical protein af1432"/>
    <property type="match status" value="1"/>
</dbReference>
<keyword evidence="1 5" id="KW-0540">Nuclease</keyword>
<dbReference type="NCBIfam" id="TIGR03319">
    <property type="entry name" value="RNase_Y"/>
    <property type="match status" value="1"/>
</dbReference>
<dbReference type="Gene3D" id="3.30.1370.10">
    <property type="entry name" value="K Homology domain, type 1"/>
    <property type="match status" value="1"/>
</dbReference>
<dbReference type="CDD" id="cd22431">
    <property type="entry name" value="KH-I_RNaseY"/>
    <property type="match status" value="1"/>
</dbReference>
<dbReference type="InterPro" id="IPR004087">
    <property type="entry name" value="KH_dom"/>
</dbReference>
<dbReference type="SMART" id="SM00471">
    <property type="entry name" value="HDc"/>
    <property type="match status" value="1"/>
</dbReference>
<keyword evidence="5" id="KW-1003">Cell membrane</keyword>
<keyword evidence="4 5" id="KW-0694">RNA-binding</keyword>
<comment type="function">
    <text evidence="5">Endoribonuclease that initiates mRNA decay.</text>
</comment>
<name>A0A401V0K5_9CELL</name>
<dbReference type="InterPro" id="IPR003607">
    <property type="entry name" value="HD/PDEase_dom"/>
</dbReference>
<feature type="transmembrane region" description="Helical" evidence="5">
    <location>
        <begin position="6"/>
        <end position="26"/>
    </location>
</feature>
<dbReference type="InterPro" id="IPR006674">
    <property type="entry name" value="HD_domain"/>
</dbReference>
<dbReference type="GO" id="GO:0006402">
    <property type="term" value="P:mRNA catabolic process"/>
    <property type="evidence" value="ECO:0007669"/>
    <property type="project" value="UniProtKB-UniRule"/>
</dbReference>
<dbReference type="RefSeq" id="WP_124342839.1">
    <property type="nucleotide sequence ID" value="NZ_BHYL01000136.1"/>
</dbReference>
<feature type="region of interest" description="Disordered" evidence="7">
    <location>
        <begin position="80"/>
        <end position="105"/>
    </location>
</feature>
<evidence type="ECO:0000256" key="2">
    <source>
        <dbReference type="ARBA" id="ARBA00022759"/>
    </source>
</evidence>
<dbReference type="SUPFAM" id="SSF54791">
    <property type="entry name" value="Eukaryotic type KH-domain (KH-domain type I)"/>
    <property type="match status" value="1"/>
</dbReference>
<keyword evidence="5" id="KW-0472">Membrane</keyword>
<evidence type="ECO:0000256" key="6">
    <source>
        <dbReference type="NCBIfam" id="TIGR03319"/>
    </source>
</evidence>
<dbReference type="GO" id="GO:0016787">
    <property type="term" value="F:hydrolase activity"/>
    <property type="evidence" value="ECO:0007669"/>
    <property type="project" value="UniProtKB-KW"/>
</dbReference>
<dbReference type="EC" id="3.1.-.-" evidence="5 6"/>
<evidence type="ECO:0000313" key="9">
    <source>
        <dbReference type="EMBL" id="GCD20330.1"/>
    </source>
</evidence>
<dbReference type="Pfam" id="PF01966">
    <property type="entry name" value="HD"/>
    <property type="match status" value="1"/>
</dbReference>
<keyword evidence="10" id="KW-1185">Reference proteome</keyword>
<organism evidence="9 10">
    <name type="scientific">Cellulomonas algicola</name>
    <dbReference type="NCBI Taxonomy" id="2071633"/>
    <lineage>
        <taxon>Bacteria</taxon>
        <taxon>Bacillati</taxon>
        <taxon>Actinomycetota</taxon>
        <taxon>Actinomycetes</taxon>
        <taxon>Micrococcales</taxon>
        <taxon>Cellulomonadaceae</taxon>
        <taxon>Cellulomonas</taxon>
    </lineage>
</organism>
<dbReference type="InterPro" id="IPR004088">
    <property type="entry name" value="KH_dom_type_1"/>
</dbReference>
<gene>
    <name evidence="5" type="primary">rny</name>
    <name evidence="9" type="ORF">CTKZ_18920</name>
</gene>
<evidence type="ECO:0000256" key="5">
    <source>
        <dbReference type="HAMAP-Rule" id="MF_00335"/>
    </source>
</evidence>
<evidence type="ECO:0000256" key="7">
    <source>
        <dbReference type="SAM" id="MobiDB-lite"/>
    </source>
</evidence>
<dbReference type="InterPro" id="IPR036612">
    <property type="entry name" value="KH_dom_type_1_sf"/>
</dbReference>
<dbReference type="GO" id="GO:0004521">
    <property type="term" value="F:RNA endonuclease activity"/>
    <property type="evidence" value="ECO:0007669"/>
    <property type="project" value="UniProtKB-UniRule"/>
</dbReference>
<evidence type="ECO:0000259" key="8">
    <source>
        <dbReference type="PROSITE" id="PS51831"/>
    </source>
</evidence>
<dbReference type="SUPFAM" id="SSF109604">
    <property type="entry name" value="HD-domain/PDEase-like"/>
    <property type="match status" value="1"/>
</dbReference>
<evidence type="ECO:0000256" key="4">
    <source>
        <dbReference type="ARBA" id="ARBA00022884"/>
    </source>
</evidence>
<dbReference type="PROSITE" id="PS50084">
    <property type="entry name" value="KH_TYPE_1"/>
    <property type="match status" value="1"/>
</dbReference>